<organism evidence="5 6">
    <name type="scientific">Chrysodeixis includens</name>
    <name type="common">Soybean looper</name>
    <name type="synonym">Pseudoplusia includens</name>
    <dbReference type="NCBI Taxonomy" id="689277"/>
    <lineage>
        <taxon>Eukaryota</taxon>
        <taxon>Metazoa</taxon>
        <taxon>Ecdysozoa</taxon>
        <taxon>Arthropoda</taxon>
        <taxon>Hexapoda</taxon>
        <taxon>Insecta</taxon>
        <taxon>Pterygota</taxon>
        <taxon>Neoptera</taxon>
        <taxon>Endopterygota</taxon>
        <taxon>Lepidoptera</taxon>
        <taxon>Glossata</taxon>
        <taxon>Ditrysia</taxon>
        <taxon>Noctuoidea</taxon>
        <taxon>Noctuidae</taxon>
        <taxon>Plusiinae</taxon>
        <taxon>Chrysodeixis</taxon>
    </lineage>
</organism>
<dbReference type="AlphaFoldDB" id="A0A9N8PYB6"/>
<keyword evidence="6" id="KW-1185">Reference proteome</keyword>
<feature type="domain" description="FLYWCH-type" evidence="4">
    <location>
        <begin position="67"/>
        <end position="103"/>
    </location>
</feature>
<feature type="domain" description="FLYWCH-type" evidence="4">
    <location>
        <begin position="1"/>
        <end position="49"/>
    </location>
</feature>
<evidence type="ECO:0000259" key="4">
    <source>
        <dbReference type="Pfam" id="PF04500"/>
    </source>
</evidence>
<keyword evidence="2" id="KW-0863">Zinc-finger</keyword>
<dbReference type="InterPro" id="IPR007588">
    <property type="entry name" value="Znf_FLYWCH"/>
</dbReference>
<dbReference type="Pfam" id="PF04500">
    <property type="entry name" value="FLYWCH"/>
    <property type="match status" value="4"/>
</dbReference>
<proteinExistence type="predicted"/>
<keyword evidence="3" id="KW-0862">Zinc</keyword>
<dbReference type="GO" id="GO:0008270">
    <property type="term" value="F:zinc ion binding"/>
    <property type="evidence" value="ECO:0007669"/>
    <property type="project" value="UniProtKB-KW"/>
</dbReference>
<protein>
    <recommendedName>
        <fullName evidence="4">FLYWCH-type domain-containing protein</fullName>
    </recommendedName>
</protein>
<dbReference type="EMBL" id="LR824015">
    <property type="protein sequence ID" value="CAD0200265.1"/>
    <property type="molecule type" value="Genomic_DNA"/>
</dbReference>
<dbReference type="Gene3D" id="2.20.25.240">
    <property type="match status" value="4"/>
</dbReference>
<evidence type="ECO:0000256" key="1">
    <source>
        <dbReference type="ARBA" id="ARBA00022723"/>
    </source>
</evidence>
<reference evidence="5" key="1">
    <citation type="submission" date="2021-12" db="EMBL/GenBank/DDBJ databases">
        <authorList>
            <person name="King R."/>
        </authorList>
    </citation>
    <scope>NUCLEOTIDE SEQUENCE</scope>
</reference>
<dbReference type="Proteomes" id="UP001154114">
    <property type="component" value="Chromosome 12"/>
</dbReference>
<feature type="domain" description="FLYWCH-type" evidence="4">
    <location>
        <begin position="195"/>
        <end position="255"/>
    </location>
</feature>
<name>A0A9N8PYB6_CHRIL</name>
<evidence type="ECO:0000256" key="3">
    <source>
        <dbReference type="ARBA" id="ARBA00022833"/>
    </source>
</evidence>
<evidence type="ECO:0000256" key="2">
    <source>
        <dbReference type="ARBA" id="ARBA00022771"/>
    </source>
</evidence>
<evidence type="ECO:0000313" key="6">
    <source>
        <dbReference type="Proteomes" id="UP001154114"/>
    </source>
</evidence>
<dbReference type="OrthoDB" id="167578at2759"/>
<keyword evidence="1" id="KW-0479">Metal-binding</keyword>
<evidence type="ECO:0000313" key="5">
    <source>
        <dbReference type="EMBL" id="CAD0200265.1"/>
    </source>
</evidence>
<gene>
    <name evidence="5" type="ORF">CINC_LOCUS1952</name>
</gene>
<feature type="domain" description="FLYWCH-type" evidence="4">
    <location>
        <begin position="131"/>
        <end position="190"/>
    </location>
</feature>
<accession>A0A9N8PYB6</accession>
<sequence>MFRGYTFYRHRAAGSKTRWFCATNHNKGCRATVYTVQDVIVSFNNEHNHLPSKKFFSEIVRSDGSVYTRTIRGTLAVVYDGYTFSRHRVTGDKTRWHCTTFRRTRTVLHKIQKRCTFDSVGWLQVLPGPVFMKTKRGRGLIMLDGYKFYRHSGTGVKSRWRCSTNYKGGCNATLVTIEDELFQVKNIHNHPLPFFTKSSRGGDMILLEGYTFCRHSMSLGMKQRWRCSVASSKGCKASLITFKGLFQKINNNHNHD</sequence>